<feature type="domain" description="Solute-binding protein family 5" evidence="1">
    <location>
        <begin position="109"/>
        <end position="480"/>
    </location>
</feature>
<dbReference type="PANTHER" id="PTHR30290">
    <property type="entry name" value="PERIPLASMIC BINDING COMPONENT OF ABC TRANSPORTER"/>
    <property type="match status" value="1"/>
</dbReference>
<dbReference type="PANTHER" id="PTHR30290:SF65">
    <property type="entry name" value="MONOACYL PHOSPHATIDYLINOSITOL TETRAMANNOSIDE-BINDING PROTEIN LPQW-RELATED"/>
    <property type="match status" value="1"/>
</dbReference>
<accession>A0ABP9QAM8</accession>
<dbReference type="InterPro" id="IPR000914">
    <property type="entry name" value="SBP_5_dom"/>
</dbReference>
<keyword evidence="3" id="KW-1185">Reference proteome</keyword>
<comment type="caution">
    <text evidence="2">The sequence shown here is derived from an EMBL/GenBank/DDBJ whole genome shotgun (WGS) entry which is preliminary data.</text>
</comment>
<gene>
    <name evidence="2" type="ORF">GCM10023321_38150</name>
</gene>
<dbReference type="Pfam" id="PF00496">
    <property type="entry name" value="SBP_bac_5"/>
    <property type="match status" value="1"/>
</dbReference>
<evidence type="ECO:0000313" key="2">
    <source>
        <dbReference type="EMBL" id="GAA5158414.1"/>
    </source>
</evidence>
<dbReference type="Gene3D" id="3.40.190.10">
    <property type="entry name" value="Periplasmic binding protein-like II"/>
    <property type="match status" value="1"/>
</dbReference>
<sequence>MSDLYGYSHTRRSRVAAVLAAATLLLAGCAGGGGRLEAPRHGTQDVNPQDPATLRDGGDLRIPLDNLPTNYNYNHVDGHENATQSVLAALMPQVFEDAPDGTQRLNTDVVTSAQLVSTNPQVVHYRINDRAVWSNGRPIDWEDFAAQVRASSAANQAYQVGDKSGYADVAKVDRGETDKDVLVTFAHPYSEWQQLFYLLYPKETNNDPAVFNTGWLLAPRETAGPFKVGVVDRTAKTLTLVRNERWWGAKPKLDRVIFTVTERRARADRLANNEIDTYEIGSDVDLFRRAQGIPGVRIRQAIPKQYPHLTFNGAPGAVLSDLRLRQAIARGVDRKAVAQRLVGQIVPNLVPMGNHIYPVGSKGYRDNTAFPFDQAAANAELDALGWVRPAPGAVRAKDGRPLRLRMVVPAGNPPSDATSKTVLDQLGQIGVQVVIEAVPPNAFFDEFVNRGNFDLTTFQWVSSSASFSNSLNVYQSPKGNDTGQNFSRIWDPRIDELYRQGFAELDDNKRIEIGNEIDKLIWQEVHNIPLYPQTGAFAVREKLANFGAKGLGDWDYIRAGWMN</sequence>
<reference evidence="3" key="1">
    <citation type="journal article" date="2019" name="Int. J. Syst. Evol. Microbiol.">
        <title>The Global Catalogue of Microorganisms (GCM) 10K type strain sequencing project: providing services to taxonomists for standard genome sequencing and annotation.</title>
        <authorList>
            <consortium name="The Broad Institute Genomics Platform"/>
            <consortium name="The Broad Institute Genome Sequencing Center for Infectious Disease"/>
            <person name="Wu L."/>
            <person name="Ma J."/>
        </authorList>
    </citation>
    <scope>NUCLEOTIDE SEQUENCE [LARGE SCALE GENOMIC DNA]</scope>
    <source>
        <strain evidence="3">JCM 18303</strain>
    </source>
</reference>
<dbReference type="Proteomes" id="UP001428817">
    <property type="component" value="Unassembled WGS sequence"/>
</dbReference>
<protein>
    <submittedName>
        <fullName evidence="2">ABC transporter family substrate-binding protein</fullName>
    </submittedName>
</protein>
<dbReference type="Gene3D" id="3.90.76.10">
    <property type="entry name" value="Dipeptide-binding Protein, Domain 1"/>
    <property type="match status" value="1"/>
</dbReference>
<name>A0ABP9QAM8_9PSEU</name>
<dbReference type="PIRSF" id="PIRSF002741">
    <property type="entry name" value="MppA"/>
    <property type="match status" value="1"/>
</dbReference>
<dbReference type="Gene3D" id="3.10.105.10">
    <property type="entry name" value="Dipeptide-binding Protein, Domain 3"/>
    <property type="match status" value="1"/>
</dbReference>
<evidence type="ECO:0000259" key="1">
    <source>
        <dbReference type="Pfam" id="PF00496"/>
    </source>
</evidence>
<organism evidence="2 3">
    <name type="scientific">Pseudonocardia eucalypti</name>
    <dbReference type="NCBI Taxonomy" id="648755"/>
    <lineage>
        <taxon>Bacteria</taxon>
        <taxon>Bacillati</taxon>
        <taxon>Actinomycetota</taxon>
        <taxon>Actinomycetes</taxon>
        <taxon>Pseudonocardiales</taxon>
        <taxon>Pseudonocardiaceae</taxon>
        <taxon>Pseudonocardia</taxon>
    </lineage>
</organism>
<proteinExistence type="predicted"/>
<dbReference type="SUPFAM" id="SSF53850">
    <property type="entry name" value="Periplasmic binding protein-like II"/>
    <property type="match status" value="1"/>
</dbReference>
<dbReference type="RefSeq" id="WP_185059106.1">
    <property type="nucleotide sequence ID" value="NZ_BAABJP010000015.1"/>
</dbReference>
<dbReference type="InterPro" id="IPR039424">
    <property type="entry name" value="SBP_5"/>
</dbReference>
<evidence type="ECO:0000313" key="3">
    <source>
        <dbReference type="Proteomes" id="UP001428817"/>
    </source>
</evidence>
<dbReference type="InterPro" id="IPR030678">
    <property type="entry name" value="Peptide/Ni-bd"/>
</dbReference>
<dbReference type="CDD" id="cd08501">
    <property type="entry name" value="PBP2_Lpqw"/>
    <property type="match status" value="1"/>
</dbReference>
<dbReference type="EMBL" id="BAABJP010000015">
    <property type="protein sequence ID" value="GAA5158414.1"/>
    <property type="molecule type" value="Genomic_DNA"/>
</dbReference>